<proteinExistence type="predicted"/>
<reference evidence="3 4" key="1">
    <citation type="submission" date="2016-04" db="EMBL/GenBank/DDBJ databases">
        <title>Peptidophaga gingivicola gen. nov., sp. nov., isolated from human subgingival plaque.</title>
        <authorList>
            <person name="Beall C.J."/>
            <person name="Mokrzan E.M."/>
            <person name="Griffen A.L."/>
            <person name="Leys E.J."/>
        </authorList>
    </citation>
    <scope>NUCLEOTIDE SEQUENCE [LARGE SCALE GENOMIC DNA]</scope>
    <source>
        <strain evidence="3 4">BA112</strain>
    </source>
</reference>
<dbReference type="RefSeq" id="WP_064230936.1">
    <property type="nucleotide sequence ID" value="NZ_LVZK01000001.1"/>
</dbReference>
<organism evidence="3 4">
    <name type="scientific">Peptidiphaga gingivicola</name>
    <dbReference type="NCBI Taxonomy" id="2741497"/>
    <lineage>
        <taxon>Bacteria</taxon>
        <taxon>Bacillati</taxon>
        <taxon>Actinomycetota</taxon>
        <taxon>Actinomycetes</taxon>
        <taxon>Actinomycetales</taxon>
        <taxon>Actinomycetaceae</taxon>
        <taxon>Peptidiphaga</taxon>
    </lineage>
</organism>
<dbReference type="PROSITE" id="PS51257">
    <property type="entry name" value="PROKAR_LIPOPROTEIN"/>
    <property type="match status" value="1"/>
</dbReference>
<sequence length="503" mass="50046">MTGKIQRHAAAVLAVAGLALAGCGDGKSNPSGSKSTSKGSSIVGSGETDGLKILDSLRSVSGKKVPTGGDIYASSVKPNGATPEAVMAENQKPHADSNDADYKESSATTIQLDGTPKVSGNGASATQDAVTIKQDGVYVLSGSFNGTVTVEAPDTAKVKIVLKNANISSSKDSAIRVKTADEAVVIAAEGTSNSLSDTSSYAGNAKGPSAALASSADLTVGGKGELKVTGNANDGISSSDGLVVTGGKISVSAPDDAVRGQDYVVIAGGTLDLNGKGNGIKSENETKSGRGYVLVTGGDLTINGGSSNAVNAKTEIVIAGGNIKIAGSKEGIEAAHVLLAGGKADVKTTDDGINATGVRPWLSVSGGEWRLDTGGDGFDSNGAAYIGGGKMTIYGPTDTRAASLDAETGLEIDGGTLFAAGPSGMDETPSSGSSQTAIKVDAAVKAQTAVTVVESGGKELAKHTPTKDVSSIFFSSADIAKGKEYKIVVDGHEIAKAKAGEFK</sequence>
<feature type="chain" id="PRO_5038958903" description="Carbohydrate-binding domain-containing protein" evidence="2">
    <location>
        <begin position="22"/>
        <end position="503"/>
    </location>
</feature>
<keyword evidence="4" id="KW-1185">Reference proteome</keyword>
<evidence type="ECO:0000313" key="3">
    <source>
        <dbReference type="EMBL" id="OAP86034.1"/>
    </source>
</evidence>
<dbReference type="OrthoDB" id="9812829at2"/>
<accession>A0A179B4R6</accession>
<feature type="signal peptide" evidence="2">
    <location>
        <begin position="1"/>
        <end position="21"/>
    </location>
</feature>
<name>A0A179B4R6_9ACTO</name>
<evidence type="ECO:0000313" key="4">
    <source>
        <dbReference type="Proteomes" id="UP000078368"/>
    </source>
</evidence>
<dbReference type="EMBL" id="LVZK01000001">
    <property type="protein sequence ID" value="OAP86034.1"/>
    <property type="molecule type" value="Genomic_DNA"/>
</dbReference>
<evidence type="ECO:0000256" key="2">
    <source>
        <dbReference type="SAM" id="SignalP"/>
    </source>
</evidence>
<evidence type="ECO:0000256" key="1">
    <source>
        <dbReference type="SAM" id="MobiDB-lite"/>
    </source>
</evidence>
<dbReference type="AlphaFoldDB" id="A0A179B4R6"/>
<dbReference type="Pfam" id="PF14262">
    <property type="entry name" value="Cthe_2159"/>
    <property type="match status" value="1"/>
</dbReference>
<dbReference type="STRING" id="1823756.A4H34_02315"/>
<protein>
    <recommendedName>
        <fullName evidence="5">Carbohydrate-binding domain-containing protein</fullName>
    </recommendedName>
</protein>
<evidence type="ECO:0008006" key="5">
    <source>
        <dbReference type="Google" id="ProtNLM"/>
    </source>
</evidence>
<feature type="region of interest" description="Disordered" evidence="1">
    <location>
        <begin position="25"/>
        <end position="48"/>
    </location>
</feature>
<comment type="caution">
    <text evidence="3">The sequence shown here is derived from an EMBL/GenBank/DDBJ whole genome shotgun (WGS) entry which is preliminary data.</text>
</comment>
<dbReference type="Proteomes" id="UP000078368">
    <property type="component" value="Unassembled WGS sequence"/>
</dbReference>
<keyword evidence="2" id="KW-0732">Signal</keyword>
<dbReference type="InterPro" id="IPR025584">
    <property type="entry name" value="Cthe_2159"/>
</dbReference>
<gene>
    <name evidence="3" type="ORF">A4H34_02315</name>
</gene>
<feature type="compositionally biased region" description="Low complexity" evidence="1">
    <location>
        <begin position="25"/>
        <end position="46"/>
    </location>
</feature>